<name>A0ABQ9X3C4_9EUKA</name>
<evidence type="ECO:0008006" key="3">
    <source>
        <dbReference type="Google" id="ProtNLM"/>
    </source>
</evidence>
<accession>A0ABQ9X3C4</accession>
<proteinExistence type="predicted"/>
<keyword evidence="2" id="KW-1185">Reference proteome</keyword>
<reference evidence="1 2" key="1">
    <citation type="journal article" date="2022" name="bioRxiv">
        <title>Genomics of Preaxostyla Flagellates Illuminates Evolutionary Transitions and the Path Towards Mitochondrial Loss.</title>
        <authorList>
            <person name="Novak L.V.F."/>
            <person name="Treitli S.C."/>
            <person name="Pyrih J."/>
            <person name="Halakuc P."/>
            <person name="Pipaliya S.V."/>
            <person name="Vacek V."/>
            <person name="Brzon O."/>
            <person name="Soukal P."/>
            <person name="Eme L."/>
            <person name="Dacks J.B."/>
            <person name="Karnkowska A."/>
            <person name="Elias M."/>
            <person name="Hampl V."/>
        </authorList>
    </citation>
    <scope>NUCLEOTIDE SEQUENCE [LARGE SCALE GENOMIC DNA]</scope>
    <source>
        <strain evidence="1">NAU3</strain>
        <tissue evidence="1">Gut</tissue>
    </source>
</reference>
<protein>
    <recommendedName>
        <fullName evidence="3">Adaptor-related protein complex 5 beta subunit</fullName>
    </recommendedName>
</protein>
<gene>
    <name evidence="1" type="ORF">BLNAU_20273</name>
</gene>
<dbReference type="Proteomes" id="UP001281761">
    <property type="component" value="Unassembled WGS sequence"/>
</dbReference>
<organism evidence="1 2">
    <name type="scientific">Blattamonas nauphoetae</name>
    <dbReference type="NCBI Taxonomy" id="2049346"/>
    <lineage>
        <taxon>Eukaryota</taxon>
        <taxon>Metamonada</taxon>
        <taxon>Preaxostyla</taxon>
        <taxon>Oxymonadida</taxon>
        <taxon>Blattamonas</taxon>
    </lineage>
</organism>
<dbReference type="EMBL" id="JARBJD010000284">
    <property type="protein sequence ID" value="KAK2944800.1"/>
    <property type="molecule type" value="Genomic_DNA"/>
</dbReference>
<comment type="caution">
    <text evidence="1">The sequence shown here is derived from an EMBL/GenBank/DDBJ whole genome shotgun (WGS) entry which is preliminary data.</text>
</comment>
<evidence type="ECO:0000313" key="1">
    <source>
        <dbReference type="EMBL" id="KAK2944800.1"/>
    </source>
</evidence>
<evidence type="ECO:0000313" key="2">
    <source>
        <dbReference type="Proteomes" id="UP001281761"/>
    </source>
</evidence>
<sequence>MRYSRPPLLEGLLAIGGGSGWSEESQVQLSSEERLFLVETIHTILSKQNDSDRTPSALASRPSPLHPIQPLSHSPLFFSASIFDLDDASLTDCLGQLAQLAEQDQTSNHCELSQSFVDGLVSCLGSSNKILSNCARLVLTRKLPLFFRFLLSHIDSLAKTLSNGTYDERTFAIQLVGRAVEAGITPKWVTEALIHQICRTKFGDPQAFINALIILKVPERLKIFEPHSPSVVESFEVLVTSSIDVVAFVRREYSSILQSNHALRNMCLSLVVFRHFASSRRNCWSRSEVVELLFRPDFSQLELQFLNYTPNLLIQTFPFELMIERMIRSCQFVDVLRGLIKWVQLVTQHHHPFRDLFSTLHPFFIRGFHQILLSPPPHSSPDARVTYEWYAVGQELFRVLAKSGFDSLLPHLFPVENLLSLRAQILTANRQNGNLLVSDMSLFSFPSFTPFGECPALSSIFSVICEHGVRWNINILIHIAVVSSHSIPLNFDSPLLAFVQALHPLPRTTHEEIRFVLNWLKPFRLKASLQNLLSLSPIRVSLALLTLSRAVDVSPKACQWLVYRNAVDVVVESVCRSRFLEDYEHGCAIICALLRACGEKTRQTRVAEFNFFPLLINPLQGMI</sequence>